<evidence type="ECO:0000313" key="4">
    <source>
        <dbReference type="EMBL" id="SDL49653.1"/>
    </source>
</evidence>
<feature type="domain" description="AMP-binding enzyme C-terminal" evidence="3">
    <location>
        <begin position="418"/>
        <end position="488"/>
    </location>
</feature>
<dbReference type="OrthoDB" id="9803968at2"/>
<dbReference type="Pfam" id="PF13193">
    <property type="entry name" value="AMP-binding_C"/>
    <property type="match status" value="1"/>
</dbReference>
<keyword evidence="5" id="KW-1185">Reference proteome</keyword>
<reference evidence="4 5" key="1">
    <citation type="submission" date="2016-10" db="EMBL/GenBank/DDBJ databases">
        <authorList>
            <person name="de Groot N.N."/>
        </authorList>
    </citation>
    <scope>NUCLEOTIDE SEQUENCE [LARGE SCALE GENOMIC DNA]</scope>
    <source>
        <strain evidence="4 5">CGMCC 1.9159</strain>
    </source>
</reference>
<evidence type="ECO:0000256" key="1">
    <source>
        <dbReference type="SAM" id="MobiDB-lite"/>
    </source>
</evidence>
<dbReference type="EMBL" id="FNGP01000003">
    <property type="protein sequence ID" value="SDL49653.1"/>
    <property type="molecule type" value="Genomic_DNA"/>
</dbReference>
<accession>A0A1G9KJR0</accession>
<evidence type="ECO:0000259" key="2">
    <source>
        <dbReference type="Pfam" id="PF00501"/>
    </source>
</evidence>
<dbReference type="STRING" id="686624.SAMN04488242_1662"/>
<dbReference type="PANTHER" id="PTHR43767:SF1">
    <property type="entry name" value="NONRIBOSOMAL PEPTIDE SYNTHASE PES1 (EUROFUNG)-RELATED"/>
    <property type="match status" value="1"/>
</dbReference>
<dbReference type="InterPro" id="IPR020845">
    <property type="entry name" value="AMP-binding_CS"/>
</dbReference>
<organism evidence="4 5">
    <name type="scientific">Tessaracoccus oleiagri</name>
    <dbReference type="NCBI Taxonomy" id="686624"/>
    <lineage>
        <taxon>Bacteria</taxon>
        <taxon>Bacillati</taxon>
        <taxon>Actinomycetota</taxon>
        <taxon>Actinomycetes</taxon>
        <taxon>Propionibacteriales</taxon>
        <taxon>Propionibacteriaceae</taxon>
        <taxon>Tessaracoccus</taxon>
    </lineage>
</organism>
<evidence type="ECO:0000313" key="5">
    <source>
        <dbReference type="Proteomes" id="UP000199475"/>
    </source>
</evidence>
<dbReference type="Gene3D" id="3.30.300.30">
    <property type="match status" value="1"/>
</dbReference>
<feature type="region of interest" description="Disordered" evidence="1">
    <location>
        <begin position="135"/>
        <end position="156"/>
    </location>
</feature>
<dbReference type="Proteomes" id="UP000199475">
    <property type="component" value="Unassembled WGS sequence"/>
</dbReference>
<dbReference type="PANTHER" id="PTHR43767">
    <property type="entry name" value="LONG-CHAIN-FATTY-ACID--COA LIGASE"/>
    <property type="match status" value="1"/>
</dbReference>
<dbReference type="Gene3D" id="3.40.50.12780">
    <property type="entry name" value="N-terminal domain of ligase-like"/>
    <property type="match status" value="1"/>
</dbReference>
<sequence length="505" mass="55223">MTDDQTVGRWLSDSARAFAHRVAIDDRGVTTTYAELDRRVDRLVRRLARAGYRPGDRIVTITGNSADHVVLFFACARLGIGMSPLSWRAAPRELAYELGVVDPQLVVVEEEYGVLADAAVALLDRAPTQIRFDALDHDLPPRDHPSEAADQRPPRNDDPLLIMFTSGSTGAPKAAILTHSTCFWTNLAFSRAVPVSRDDVVLSLLPQHHVGSWNVQTLLAWWVGAKVVIERGFDPRRVLELIRTRGITMMMGVPTHYRALADYRGFADADISSLCTAVVGGAPATGAMLQTWLDRGVRLTQGYGLTEAGPNVLCLLPEEAAAHVGTAGRPYHHLDVRLVDHDTGEVLDGPARGELQIKGPGLFVGYFGDEAATREAFTDDGWLRTGDLVERDADGYHTIIDRMDGLYISGGINVAPAEVEKALLEHPGVERVLVVGVPDDKWGQVGLARVVRREGSTVDAAELLRHCRSYLARYKVPAQIVFVSDLPEGSLEKVRRRAVLEESAG</sequence>
<dbReference type="SUPFAM" id="SSF56801">
    <property type="entry name" value="Acetyl-CoA synthetase-like"/>
    <property type="match status" value="1"/>
</dbReference>
<dbReference type="RefSeq" id="WP_093250958.1">
    <property type="nucleotide sequence ID" value="NZ_FNGP01000003.1"/>
</dbReference>
<dbReference type="Pfam" id="PF00501">
    <property type="entry name" value="AMP-binding"/>
    <property type="match status" value="1"/>
</dbReference>
<dbReference type="GO" id="GO:0016878">
    <property type="term" value="F:acid-thiol ligase activity"/>
    <property type="evidence" value="ECO:0007669"/>
    <property type="project" value="UniProtKB-ARBA"/>
</dbReference>
<dbReference type="InterPro" id="IPR025110">
    <property type="entry name" value="AMP-bd_C"/>
</dbReference>
<dbReference type="InterPro" id="IPR000873">
    <property type="entry name" value="AMP-dep_synth/lig_dom"/>
</dbReference>
<feature type="domain" description="AMP-dependent synthetase/ligase" evidence="2">
    <location>
        <begin position="13"/>
        <end position="367"/>
    </location>
</feature>
<protein>
    <submittedName>
        <fullName evidence="4">Fatty-acyl-CoA synthase</fullName>
    </submittedName>
</protein>
<evidence type="ECO:0000259" key="3">
    <source>
        <dbReference type="Pfam" id="PF13193"/>
    </source>
</evidence>
<proteinExistence type="predicted"/>
<dbReference type="AlphaFoldDB" id="A0A1G9KJR0"/>
<dbReference type="PROSITE" id="PS00455">
    <property type="entry name" value="AMP_BINDING"/>
    <property type="match status" value="1"/>
</dbReference>
<name>A0A1G9KJR0_9ACTN</name>
<dbReference type="InterPro" id="IPR050237">
    <property type="entry name" value="ATP-dep_AMP-bd_enzyme"/>
</dbReference>
<dbReference type="InterPro" id="IPR045851">
    <property type="entry name" value="AMP-bd_C_sf"/>
</dbReference>
<gene>
    <name evidence="4" type="ORF">SAMN04488242_1662</name>
</gene>
<dbReference type="InterPro" id="IPR042099">
    <property type="entry name" value="ANL_N_sf"/>
</dbReference>